<dbReference type="InterPro" id="IPR011545">
    <property type="entry name" value="DEAD/DEAH_box_helicase_dom"/>
</dbReference>
<organism evidence="5 6">
    <name type="scientific">Trifolium medium</name>
    <dbReference type="NCBI Taxonomy" id="97028"/>
    <lineage>
        <taxon>Eukaryota</taxon>
        <taxon>Viridiplantae</taxon>
        <taxon>Streptophyta</taxon>
        <taxon>Embryophyta</taxon>
        <taxon>Tracheophyta</taxon>
        <taxon>Spermatophyta</taxon>
        <taxon>Magnoliopsida</taxon>
        <taxon>eudicotyledons</taxon>
        <taxon>Gunneridae</taxon>
        <taxon>Pentapetalae</taxon>
        <taxon>rosids</taxon>
        <taxon>fabids</taxon>
        <taxon>Fabales</taxon>
        <taxon>Fabaceae</taxon>
        <taxon>Papilionoideae</taxon>
        <taxon>50 kb inversion clade</taxon>
        <taxon>NPAAA clade</taxon>
        <taxon>Hologalegina</taxon>
        <taxon>IRL clade</taxon>
        <taxon>Trifolieae</taxon>
        <taxon>Trifolium</taxon>
    </lineage>
</organism>
<keyword evidence="3" id="KW-0694">RNA-binding</keyword>
<accession>A0A392NGY7</accession>
<dbReference type="InterPro" id="IPR000629">
    <property type="entry name" value="RNA-helicase_DEAD-box_CS"/>
</dbReference>
<keyword evidence="6" id="KW-1185">Reference proteome</keyword>
<dbReference type="PANTHER" id="PTHR47958">
    <property type="entry name" value="ATP-DEPENDENT RNA HELICASE DBP3"/>
    <property type="match status" value="1"/>
</dbReference>
<gene>
    <name evidence="5" type="ORF">A2U01_0019370</name>
</gene>
<dbReference type="PROSITE" id="PS00039">
    <property type="entry name" value="DEAD_ATP_HELICASE"/>
    <property type="match status" value="1"/>
</dbReference>
<keyword evidence="2 5" id="KW-0347">Helicase</keyword>
<feature type="non-terminal residue" evidence="5">
    <location>
        <position position="1"/>
    </location>
</feature>
<keyword evidence="1" id="KW-0378">Hydrolase</keyword>
<dbReference type="SUPFAM" id="SSF52540">
    <property type="entry name" value="P-loop containing nucleoside triphosphate hydrolases"/>
    <property type="match status" value="1"/>
</dbReference>
<keyword evidence="2 5" id="KW-0067">ATP-binding</keyword>
<dbReference type="Gene3D" id="3.40.50.300">
    <property type="entry name" value="P-loop containing nucleotide triphosphate hydrolases"/>
    <property type="match status" value="1"/>
</dbReference>
<feature type="domain" description="Helicase ATP-binding" evidence="4">
    <location>
        <begin position="4"/>
        <end position="170"/>
    </location>
</feature>
<keyword evidence="2 5" id="KW-0547">Nucleotide-binding</keyword>
<dbReference type="GO" id="GO:0016787">
    <property type="term" value="F:hydrolase activity"/>
    <property type="evidence" value="ECO:0007669"/>
    <property type="project" value="UniProtKB-KW"/>
</dbReference>
<dbReference type="AlphaFoldDB" id="A0A392NGY7"/>
<dbReference type="GO" id="GO:0005524">
    <property type="term" value="F:ATP binding"/>
    <property type="evidence" value="ECO:0007669"/>
    <property type="project" value="InterPro"/>
</dbReference>
<evidence type="ECO:0000313" key="5">
    <source>
        <dbReference type="EMBL" id="MCH98368.1"/>
    </source>
</evidence>
<proteinExistence type="predicted"/>
<reference evidence="5 6" key="1">
    <citation type="journal article" date="2018" name="Front. Plant Sci.">
        <title>Red Clover (Trifolium pratense) and Zigzag Clover (T. medium) - A Picture of Genomic Similarities and Differences.</title>
        <authorList>
            <person name="Dluhosova J."/>
            <person name="Istvanek J."/>
            <person name="Nedelnik J."/>
            <person name="Repkova J."/>
        </authorList>
    </citation>
    <scope>NUCLEOTIDE SEQUENCE [LARGE SCALE GENOMIC DNA]</scope>
    <source>
        <strain evidence="6">cv. 10/8</strain>
        <tissue evidence="5">Leaf</tissue>
    </source>
</reference>
<evidence type="ECO:0000256" key="2">
    <source>
        <dbReference type="ARBA" id="ARBA00022806"/>
    </source>
</evidence>
<evidence type="ECO:0000256" key="3">
    <source>
        <dbReference type="ARBA" id="ARBA00022884"/>
    </source>
</evidence>
<sequence>AQSWPIALQSKDIVAIAKTGSGKTLGYLLPAFIHLKRTNNNAKMGPTVLVLSPTRELATQIQDEAVKFSKTSRIACTGPQLRDIDRGADIVVATPGRLNDILEMRRITLHQVSYLVLDEADRMLDMGFEPQIRKIVNEVPARRQTLMFTATWPKEVRRIAADLLVNPVQVNIGNVDELVANKSITQV</sequence>
<dbReference type="Proteomes" id="UP000265520">
    <property type="component" value="Unassembled WGS sequence"/>
</dbReference>
<dbReference type="GO" id="GO:0004386">
    <property type="term" value="F:helicase activity"/>
    <property type="evidence" value="ECO:0007669"/>
    <property type="project" value="UniProtKB-KW"/>
</dbReference>
<comment type="caution">
    <text evidence="5">The sequence shown here is derived from an EMBL/GenBank/DDBJ whole genome shotgun (WGS) entry which is preliminary data.</text>
</comment>
<evidence type="ECO:0000256" key="1">
    <source>
        <dbReference type="ARBA" id="ARBA00022801"/>
    </source>
</evidence>
<dbReference type="Pfam" id="PF00270">
    <property type="entry name" value="DEAD"/>
    <property type="match status" value="1"/>
</dbReference>
<dbReference type="InterPro" id="IPR014001">
    <property type="entry name" value="Helicase_ATP-bd"/>
</dbReference>
<evidence type="ECO:0000259" key="4">
    <source>
        <dbReference type="PROSITE" id="PS51192"/>
    </source>
</evidence>
<dbReference type="InterPro" id="IPR027417">
    <property type="entry name" value="P-loop_NTPase"/>
</dbReference>
<name>A0A392NGY7_9FABA</name>
<dbReference type="PROSITE" id="PS51192">
    <property type="entry name" value="HELICASE_ATP_BIND_1"/>
    <property type="match status" value="1"/>
</dbReference>
<protein>
    <submittedName>
        <fullName evidence="5">DEAD-box ATP-dependent RNA helicase 46-like</fullName>
    </submittedName>
</protein>
<dbReference type="GO" id="GO:0003723">
    <property type="term" value="F:RNA binding"/>
    <property type="evidence" value="ECO:0007669"/>
    <property type="project" value="UniProtKB-KW"/>
</dbReference>
<dbReference type="SMART" id="SM00487">
    <property type="entry name" value="DEXDc"/>
    <property type="match status" value="1"/>
</dbReference>
<dbReference type="EMBL" id="LXQA010037409">
    <property type="protein sequence ID" value="MCH98368.1"/>
    <property type="molecule type" value="Genomic_DNA"/>
</dbReference>
<evidence type="ECO:0000313" key="6">
    <source>
        <dbReference type="Proteomes" id="UP000265520"/>
    </source>
</evidence>